<organism evidence="2 3">
    <name type="scientific">Tranquillimonas rosea</name>
    <dbReference type="NCBI Taxonomy" id="641238"/>
    <lineage>
        <taxon>Bacteria</taxon>
        <taxon>Pseudomonadati</taxon>
        <taxon>Pseudomonadota</taxon>
        <taxon>Alphaproteobacteria</taxon>
        <taxon>Rhodobacterales</taxon>
        <taxon>Roseobacteraceae</taxon>
        <taxon>Tranquillimonas</taxon>
    </lineage>
</organism>
<keyword evidence="1" id="KW-0472">Membrane</keyword>
<dbReference type="Proteomes" id="UP000198885">
    <property type="component" value="Unassembled WGS sequence"/>
</dbReference>
<sequence>MSAITIYLLMLASIFGMFLLSAAIIWVANRSLGGDDAGGARDMIGTPEG</sequence>
<proteinExistence type="predicted"/>
<evidence type="ECO:0000256" key="1">
    <source>
        <dbReference type="SAM" id="Phobius"/>
    </source>
</evidence>
<evidence type="ECO:0008006" key="4">
    <source>
        <dbReference type="Google" id="ProtNLM"/>
    </source>
</evidence>
<feature type="transmembrane region" description="Helical" evidence="1">
    <location>
        <begin position="6"/>
        <end position="28"/>
    </location>
</feature>
<accession>A0A1H9TGE7</accession>
<gene>
    <name evidence="2" type="ORF">SAMN04490244_104172</name>
</gene>
<reference evidence="2 3" key="1">
    <citation type="submission" date="2016-10" db="EMBL/GenBank/DDBJ databases">
        <authorList>
            <person name="de Groot N.N."/>
        </authorList>
    </citation>
    <scope>NUCLEOTIDE SEQUENCE [LARGE SCALE GENOMIC DNA]</scope>
    <source>
        <strain evidence="2 3">DSM 23042</strain>
    </source>
</reference>
<keyword evidence="1" id="KW-1133">Transmembrane helix</keyword>
<dbReference type="AlphaFoldDB" id="A0A1H9TGE7"/>
<evidence type="ECO:0000313" key="2">
    <source>
        <dbReference type="EMBL" id="SER96285.1"/>
    </source>
</evidence>
<keyword evidence="3" id="KW-1185">Reference proteome</keyword>
<evidence type="ECO:0000313" key="3">
    <source>
        <dbReference type="Proteomes" id="UP000198885"/>
    </source>
</evidence>
<dbReference type="RefSeq" id="WP_177190422.1">
    <property type="nucleotide sequence ID" value="NZ_FOGU01000004.1"/>
</dbReference>
<protein>
    <recommendedName>
        <fullName evidence="4">Cytochrome oxidase maturation protein, cbb3-type</fullName>
    </recommendedName>
</protein>
<dbReference type="EMBL" id="FOGU01000004">
    <property type="protein sequence ID" value="SER96285.1"/>
    <property type="molecule type" value="Genomic_DNA"/>
</dbReference>
<name>A0A1H9TGE7_9RHOB</name>
<keyword evidence="1" id="KW-0812">Transmembrane</keyword>